<evidence type="ECO:0000259" key="7">
    <source>
        <dbReference type="Pfam" id="PF00266"/>
    </source>
</evidence>
<evidence type="ECO:0000256" key="3">
    <source>
        <dbReference type="ARBA" id="ARBA00012239"/>
    </source>
</evidence>
<dbReference type="RefSeq" id="WP_235347671.1">
    <property type="nucleotide sequence ID" value="NZ_JXYS01000029.1"/>
</dbReference>
<dbReference type="InterPro" id="IPR000192">
    <property type="entry name" value="Aminotrans_V_dom"/>
</dbReference>
<name>A0A0D8HIP9_9ACTN</name>
<sequence>MGTLPEMPNLNELSFDPKVIKKDFPIFSQNRDKPLVFLDSGASSQRPTSVLDAMDDYYRTTHANVHRGVYALAEEATNRYEAARLKIGNFIGAPNPSKEIVFSKNSTESLNLIANSLGHGYLHAGDKVVLTKMEHHANHVPWIMLASYLGIKLEFIDHDEQGRLILDNLDQTLDGAKVVSLTLASNVLGTITPFSQIAQVAHSYGAIVVGDASQYVPHMPLNVKELGADLVAFTGHKMLGPTGVGVLWGNLKTLESMPPFLGGGDMIADVRLESYTPNELPYKFEAGTPPIAEVIGLGAAVDYLNNLGMQNIANHDRAIMKIALEKINDRFGDTIKIYGPKDYKERSGCISFSFENVHPHDISQILDLHGVCVRAGHHCAKPLMRELGVAATARASFHIYNDEDDVDALVEALAEAQRYFS</sequence>
<gene>
    <name evidence="8" type="primary">sufS</name>
    <name evidence="8" type="ORF">AXFE_13150</name>
</gene>
<dbReference type="InterPro" id="IPR010970">
    <property type="entry name" value="Cys_dSase_SufS"/>
</dbReference>
<dbReference type="CDD" id="cd06453">
    <property type="entry name" value="SufS_like"/>
    <property type="match status" value="1"/>
</dbReference>
<dbReference type="STRING" id="1280514.AXFE_13150"/>
<dbReference type="EMBL" id="JXYS01000029">
    <property type="protein sequence ID" value="KJF17818.1"/>
    <property type="molecule type" value="Genomic_DNA"/>
</dbReference>
<dbReference type="EC" id="2.8.1.7" evidence="3"/>
<keyword evidence="9" id="KW-1185">Reference proteome</keyword>
<evidence type="ECO:0000256" key="5">
    <source>
        <dbReference type="ARBA" id="ARBA00022898"/>
    </source>
</evidence>
<dbReference type="NCBIfam" id="TIGR01979">
    <property type="entry name" value="sufS"/>
    <property type="match status" value="1"/>
</dbReference>
<dbReference type="InterPro" id="IPR015421">
    <property type="entry name" value="PyrdxlP-dep_Trfase_major"/>
</dbReference>
<dbReference type="Gene3D" id="3.40.640.10">
    <property type="entry name" value="Type I PLP-dependent aspartate aminotransferase-like (Major domain)"/>
    <property type="match status" value="1"/>
</dbReference>
<dbReference type="GO" id="GO:0031071">
    <property type="term" value="F:cysteine desulfurase activity"/>
    <property type="evidence" value="ECO:0007669"/>
    <property type="project" value="UniProtKB-EC"/>
</dbReference>
<dbReference type="InterPro" id="IPR015422">
    <property type="entry name" value="PyrdxlP-dep_Trfase_small"/>
</dbReference>
<comment type="caution">
    <text evidence="8">The sequence shown here is derived from an EMBL/GenBank/DDBJ whole genome shotgun (WGS) entry which is preliminary data.</text>
</comment>
<evidence type="ECO:0000256" key="1">
    <source>
        <dbReference type="ARBA" id="ARBA00001933"/>
    </source>
</evidence>
<comment type="catalytic activity">
    <reaction evidence="6">
        <text>(sulfur carrier)-H + L-cysteine = (sulfur carrier)-SH + L-alanine</text>
        <dbReference type="Rhea" id="RHEA:43892"/>
        <dbReference type="Rhea" id="RHEA-COMP:14737"/>
        <dbReference type="Rhea" id="RHEA-COMP:14739"/>
        <dbReference type="ChEBI" id="CHEBI:29917"/>
        <dbReference type="ChEBI" id="CHEBI:35235"/>
        <dbReference type="ChEBI" id="CHEBI:57972"/>
        <dbReference type="ChEBI" id="CHEBI:64428"/>
        <dbReference type="EC" id="2.8.1.7"/>
    </reaction>
</comment>
<accession>A0A0D8HIP9</accession>
<dbReference type="PATRIC" id="fig|1280514.3.peg.1713"/>
<dbReference type="SUPFAM" id="SSF53383">
    <property type="entry name" value="PLP-dependent transferases"/>
    <property type="match status" value="1"/>
</dbReference>
<comment type="cofactor">
    <cofactor evidence="1">
        <name>pyridoxal 5'-phosphate</name>
        <dbReference type="ChEBI" id="CHEBI:597326"/>
    </cofactor>
</comment>
<evidence type="ECO:0000256" key="2">
    <source>
        <dbReference type="ARBA" id="ARBA00010447"/>
    </source>
</evidence>
<dbReference type="Pfam" id="PF00266">
    <property type="entry name" value="Aminotran_5"/>
    <property type="match status" value="1"/>
</dbReference>
<dbReference type="Proteomes" id="UP000032360">
    <property type="component" value="Unassembled WGS sequence"/>
</dbReference>
<dbReference type="AlphaFoldDB" id="A0A0D8HIP9"/>
<evidence type="ECO:0000256" key="6">
    <source>
        <dbReference type="ARBA" id="ARBA00050776"/>
    </source>
</evidence>
<evidence type="ECO:0000313" key="8">
    <source>
        <dbReference type="EMBL" id="KJF17818.1"/>
    </source>
</evidence>
<dbReference type="PANTHER" id="PTHR43586">
    <property type="entry name" value="CYSTEINE DESULFURASE"/>
    <property type="match status" value="1"/>
</dbReference>
<dbReference type="Gene3D" id="3.90.1150.10">
    <property type="entry name" value="Aspartate Aminotransferase, domain 1"/>
    <property type="match status" value="1"/>
</dbReference>
<evidence type="ECO:0000313" key="9">
    <source>
        <dbReference type="Proteomes" id="UP000032360"/>
    </source>
</evidence>
<evidence type="ECO:0000256" key="4">
    <source>
        <dbReference type="ARBA" id="ARBA00022679"/>
    </source>
</evidence>
<feature type="domain" description="Aminotransferase class V" evidence="7">
    <location>
        <begin position="36"/>
        <end position="409"/>
    </location>
</feature>
<reference evidence="8 9" key="1">
    <citation type="submission" date="2015-01" db="EMBL/GenBank/DDBJ databases">
        <title>Draft genome of the acidophilic iron oxidizer Acidithrix ferrooxidans strain Py-F3.</title>
        <authorList>
            <person name="Poehlein A."/>
            <person name="Eisen S."/>
            <person name="Schloemann M."/>
            <person name="Johnson B.D."/>
            <person name="Daniel R."/>
            <person name="Muehling M."/>
        </authorList>
    </citation>
    <scope>NUCLEOTIDE SEQUENCE [LARGE SCALE GENOMIC DNA]</scope>
    <source>
        <strain evidence="8 9">Py-F3</strain>
    </source>
</reference>
<organism evidence="8 9">
    <name type="scientific">Acidithrix ferrooxidans</name>
    <dbReference type="NCBI Taxonomy" id="1280514"/>
    <lineage>
        <taxon>Bacteria</taxon>
        <taxon>Bacillati</taxon>
        <taxon>Actinomycetota</taxon>
        <taxon>Acidimicrobiia</taxon>
        <taxon>Acidimicrobiales</taxon>
        <taxon>Acidimicrobiaceae</taxon>
        <taxon>Acidithrix</taxon>
    </lineage>
</organism>
<comment type="similarity">
    <text evidence="2">Belongs to the class-V pyridoxal-phosphate-dependent aminotransferase family. Csd subfamily.</text>
</comment>
<dbReference type="GO" id="GO:0030170">
    <property type="term" value="F:pyridoxal phosphate binding"/>
    <property type="evidence" value="ECO:0007669"/>
    <property type="project" value="InterPro"/>
</dbReference>
<dbReference type="InterPro" id="IPR015424">
    <property type="entry name" value="PyrdxlP-dep_Trfase"/>
</dbReference>
<dbReference type="PANTHER" id="PTHR43586:SF8">
    <property type="entry name" value="CYSTEINE DESULFURASE 1, CHLOROPLASTIC"/>
    <property type="match status" value="1"/>
</dbReference>
<keyword evidence="5" id="KW-0663">Pyridoxal phosphate</keyword>
<dbReference type="GO" id="GO:0006534">
    <property type="term" value="P:cysteine metabolic process"/>
    <property type="evidence" value="ECO:0007669"/>
    <property type="project" value="InterPro"/>
</dbReference>
<proteinExistence type="inferred from homology"/>
<protein>
    <recommendedName>
        <fullName evidence="3">cysteine desulfurase</fullName>
        <ecNumber evidence="3">2.8.1.7</ecNumber>
    </recommendedName>
</protein>
<keyword evidence="4 8" id="KW-0808">Transferase</keyword>